<evidence type="ECO:0000256" key="1">
    <source>
        <dbReference type="ARBA" id="ARBA00022723"/>
    </source>
</evidence>
<dbReference type="InterPro" id="IPR003593">
    <property type="entry name" value="AAA+_ATPase"/>
</dbReference>
<dbReference type="SMART" id="SM00382">
    <property type="entry name" value="AAA"/>
    <property type="match status" value="1"/>
</dbReference>
<dbReference type="Proteomes" id="UP000637423">
    <property type="component" value="Unassembled WGS sequence"/>
</dbReference>
<evidence type="ECO:0000256" key="14">
    <source>
        <dbReference type="RuleBase" id="RU003555"/>
    </source>
</evidence>
<evidence type="ECO:0000313" key="16">
    <source>
        <dbReference type="EMBL" id="GGC59988.1"/>
    </source>
</evidence>
<dbReference type="GO" id="GO:0000725">
    <property type="term" value="P:recombinational repair"/>
    <property type="evidence" value="ECO:0007669"/>
    <property type="project" value="UniProtKB-UniRule"/>
</dbReference>
<evidence type="ECO:0000256" key="5">
    <source>
        <dbReference type="ARBA" id="ARBA00022801"/>
    </source>
</evidence>
<keyword evidence="2 12" id="KW-0547">Nucleotide-binding</keyword>
<dbReference type="InterPro" id="IPR027417">
    <property type="entry name" value="P-loop_NTPase"/>
</dbReference>
<proteinExistence type="inferred from homology"/>
<evidence type="ECO:0000256" key="6">
    <source>
        <dbReference type="ARBA" id="ARBA00022833"/>
    </source>
</evidence>
<reference evidence="16" key="2">
    <citation type="submission" date="2020-09" db="EMBL/GenBank/DDBJ databases">
        <authorList>
            <person name="Sun Q."/>
            <person name="Zhou Y."/>
        </authorList>
    </citation>
    <scope>NUCLEOTIDE SEQUENCE</scope>
    <source>
        <strain evidence="16">CGMCC 1.10998</strain>
    </source>
</reference>
<dbReference type="PRINTS" id="PR01874">
    <property type="entry name" value="DNAREPAIRADA"/>
</dbReference>
<sequence length="462" mass="49282">MAKAKTNYTCTECGGIVNKWAGQCPSCGQWNTLVETIVETAGNRFSGKHQSLAQTAPVLNLAEIEALDVPRFGTGIEEFDRVLGGGLVAGGVVLIGGDPGIGKSTLLLQALSNLSRLKKVLYVSGEESGAQIALRAKRLAVDAQDLQFQAEIQLEKILSTLGDVKPQVVVIDSIQTMYSDALTSAPGSVAQVRECAAQLTRVAKTMDITMIMVGHVTKEGALAGPRVLEHIVDTVLYFEGDTHSSFRLVRAIKNRFGAVNELGVFAMGERGLKGVSNPSALFLSQHDAQVPGSCVMVTQEGTRPLLVEIQALVDSSHAPNARRLSVGLEQNRLAMLLAVLHRHAGVAAFDQDVFINAVGGVKITEPAADLAVLLAINSSMRNKPLPRGLVVFGEVGLAGEIRPAPRGQERLREAAKLGFSIAMIPKSNAPKQKIEGLTIIGVDRIEEALNKIRDVDSYVTDE</sequence>
<comment type="function">
    <text evidence="12">Plays a role in repairing double-strand DNA breaks, probably involving stabilizing or processing branched DNA or blocked replication forks.</text>
</comment>
<dbReference type="GO" id="GO:0005829">
    <property type="term" value="C:cytosol"/>
    <property type="evidence" value="ECO:0007669"/>
    <property type="project" value="TreeGrafter"/>
</dbReference>
<dbReference type="InterPro" id="IPR020568">
    <property type="entry name" value="Ribosomal_Su5_D2-typ_SF"/>
</dbReference>
<reference evidence="16" key="1">
    <citation type="journal article" date="2014" name="Int. J. Syst. Evol. Microbiol.">
        <title>Complete genome sequence of Corynebacterium casei LMG S-19264T (=DSM 44701T), isolated from a smear-ripened cheese.</title>
        <authorList>
            <consortium name="US DOE Joint Genome Institute (JGI-PGF)"/>
            <person name="Walter F."/>
            <person name="Albersmeier A."/>
            <person name="Kalinowski J."/>
            <person name="Ruckert C."/>
        </authorList>
    </citation>
    <scope>NUCLEOTIDE SEQUENCE</scope>
    <source>
        <strain evidence="16">CGMCC 1.10998</strain>
    </source>
</reference>
<feature type="region of interest" description="Lon-protease-like" evidence="12">
    <location>
        <begin position="352"/>
        <end position="462"/>
    </location>
</feature>
<dbReference type="NCBIfam" id="TIGR00416">
    <property type="entry name" value="sms"/>
    <property type="match status" value="1"/>
</dbReference>
<dbReference type="PANTHER" id="PTHR32472:SF10">
    <property type="entry name" value="DNA REPAIR PROTEIN RADA-LIKE PROTEIN"/>
    <property type="match status" value="1"/>
</dbReference>
<dbReference type="GO" id="GO:0008270">
    <property type="term" value="F:zinc ion binding"/>
    <property type="evidence" value="ECO:0007669"/>
    <property type="project" value="UniProtKB-KW"/>
</dbReference>
<dbReference type="EMBL" id="BMED01000001">
    <property type="protein sequence ID" value="GGC59988.1"/>
    <property type="molecule type" value="Genomic_DNA"/>
</dbReference>
<dbReference type="InterPro" id="IPR004504">
    <property type="entry name" value="DNA_repair_RadA"/>
</dbReference>
<dbReference type="Gene3D" id="3.40.50.300">
    <property type="entry name" value="P-loop containing nucleotide triphosphate hydrolases"/>
    <property type="match status" value="1"/>
</dbReference>
<protein>
    <recommendedName>
        <fullName evidence="12 13">DNA repair protein RadA</fullName>
    </recommendedName>
</protein>
<dbReference type="Pfam" id="PF18073">
    <property type="entry name" value="Zn_ribbon_LapB"/>
    <property type="match status" value="1"/>
</dbReference>
<feature type="binding site" evidence="12">
    <location>
        <begin position="97"/>
        <end position="104"/>
    </location>
    <ligand>
        <name>ATP</name>
        <dbReference type="ChEBI" id="CHEBI:30616"/>
    </ligand>
</feature>
<keyword evidence="6 14" id="KW-0862">Zinc</keyword>
<feature type="short sequence motif" description="RadA KNRFG motif" evidence="12">
    <location>
        <begin position="253"/>
        <end position="257"/>
    </location>
</feature>
<dbReference type="RefSeq" id="WP_188564279.1">
    <property type="nucleotide sequence ID" value="NZ_BMED01000001.1"/>
</dbReference>
<evidence type="ECO:0000256" key="9">
    <source>
        <dbReference type="ARBA" id="ARBA00023125"/>
    </source>
</evidence>
<evidence type="ECO:0000256" key="11">
    <source>
        <dbReference type="ARBA" id="ARBA00025580"/>
    </source>
</evidence>
<evidence type="ECO:0000256" key="3">
    <source>
        <dbReference type="ARBA" id="ARBA00022763"/>
    </source>
</evidence>
<evidence type="ECO:0000256" key="13">
    <source>
        <dbReference type="NCBIfam" id="TIGR00416"/>
    </source>
</evidence>
<dbReference type="GO" id="GO:0004252">
    <property type="term" value="F:serine-type endopeptidase activity"/>
    <property type="evidence" value="ECO:0007669"/>
    <property type="project" value="InterPro"/>
</dbReference>
<dbReference type="GO" id="GO:0006508">
    <property type="term" value="P:proteolysis"/>
    <property type="evidence" value="ECO:0007669"/>
    <property type="project" value="InterPro"/>
</dbReference>
<comment type="function">
    <text evidence="14">DNA-dependent ATPase involved in processing of recombination intermediates, plays a role in repairing DNA breaks. Stimulates the branch migration of RecA-mediated strand transfer reactions, allowing the 3' invading strand to extend heteroduplex DNA faster. Binds ssDNA in the presence of ADP but not other nucleotides, has ATPase activity that is stimulated by ssDNA and various branched DNA structures, but inhibited by SSB. Does not have RecA's homology-searching function.</text>
</comment>
<evidence type="ECO:0000256" key="7">
    <source>
        <dbReference type="ARBA" id="ARBA00022840"/>
    </source>
</evidence>
<dbReference type="AlphaFoldDB" id="A0A916U5N1"/>
<feature type="domain" description="RecA family profile 1" evidence="15">
    <location>
        <begin position="68"/>
        <end position="216"/>
    </location>
</feature>
<evidence type="ECO:0000256" key="2">
    <source>
        <dbReference type="ARBA" id="ARBA00022741"/>
    </source>
</evidence>
<name>A0A916U5N1_9BURK</name>
<evidence type="ECO:0000256" key="10">
    <source>
        <dbReference type="ARBA" id="ARBA00023204"/>
    </source>
</evidence>
<evidence type="ECO:0000256" key="4">
    <source>
        <dbReference type="ARBA" id="ARBA00022771"/>
    </source>
</evidence>
<dbReference type="Gene3D" id="3.30.230.10">
    <property type="match status" value="1"/>
</dbReference>
<dbReference type="Pfam" id="PF13481">
    <property type="entry name" value="AAA_25"/>
    <property type="match status" value="1"/>
</dbReference>
<keyword evidence="7 12" id="KW-0067">ATP-binding</keyword>
<keyword evidence="8 12" id="KW-0346">Stress response</keyword>
<evidence type="ECO:0000256" key="12">
    <source>
        <dbReference type="HAMAP-Rule" id="MF_01498"/>
    </source>
</evidence>
<evidence type="ECO:0000259" key="15">
    <source>
        <dbReference type="PROSITE" id="PS50162"/>
    </source>
</evidence>
<keyword evidence="17" id="KW-1185">Reference proteome</keyword>
<gene>
    <name evidence="12 16" type="primary">radA</name>
    <name evidence="16" type="ORF">GCM10011396_03610</name>
</gene>
<keyword evidence="1 12" id="KW-0479">Metal-binding</keyword>
<comment type="similarity">
    <text evidence="12 14">Belongs to the RecA family. RadA subfamily.</text>
</comment>
<comment type="domain">
    <text evidence="12">The middle region has homology to RecA with ATPase motifs including the RadA KNRFG motif, while the C-terminus is homologous to Lon protease.</text>
</comment>
<dbReference type="GO" id="GO:0004176">
    <property type="term" value="F:ATP-dependent peptidase activity"/>
    <property type="evidence" value="ECO:0007669"/>
    <property type="project" value="InterPro"/>
</dbReference>
<dbReference type="InterPro" id="IPR041166">
    <property type="entry name" value="Rubredoxin_2"/>
</dbReference>
<comment type="function">
    <text evidence="11">Can catalyze the hydrolysis of ATP in the presence of single-stranded DNA, the ATP-dependent uptake of single-stranded DNA by duplex DNA, and the ATP-dependent hybridization of homologous single-stranded DNAs. It interacts with LexA causing its activation and leading to its autocatalytic cleavage.</text>
</comment>
<keyword evidence="10 12" id="KW-0234">DNA repair</keyword>
<dbReference type="GO" id="GO:0140664">
    <property type="term" value="F:ATP-dependent DNA damage sensor activity"/>
    <property type="evidence" value="ECO:0007669"/>
    <property type="project" value="InterPro"/>
</dbReference>
<keyword evidence="5" id="KW-0378">Hydrolase</keyword>
<evidence type="ECO:0000256" key="8">
    <source>
        <dbReference type="ARBA" id="ARBA00023016"/>
    </source>
</evidence>
<dbReference type="GO" id="GO:0003684">
    <property type="term" value="F:damaged DNA binding"/>
    <property type="evidence" value="ECO:0007669"/>
    <property type="project" value="InterPro"/>
</dbReference>
<organism evidence="16 17">
    <name type="scientific">Undibacterium terreum</name>
    <dbReference type="NCBI Taxonomy" id="1224302"/>
    <lineage>
        <taxon>Bacteria</taxon>
        <taxon>Pseudomonadati</taxon>
        <taxon>Pseudomonadota</taxon>
        <taxon>Betaproteobacteria</taxon>
        <taxon>Burkholderiales</taxon>
        <taxon>Oxalobacteraceae</taxon>
        <taxon>Undibacterium</taxon>
    </lineage>
</organism>
<accession>A0A916U5N1</accession>
<dbReference type="FunFam" id="3.40.50.300:FF:000050">
    <property type="entry name" value="DNA repair protein RadA"/>
    <property type="match status" value="1"/>
</dbReference>
<dbReference type="SUPFAM" id="SSF54211">
    <property type="entry name" value="Ribosomal protein S5 domain 2-like"/>
    <property type="match status" value="1"/>
</dbReference>
<keyword evidence="3 12" id="KW-0227">DNA damage</keyword>
<dbReference type="PANTHER" id="PTHR32472">
    <property type="entry name" value="DNA REPAIR PROTEIN RADA"/>
    <property type="match status" value="1"/>
</dbReference>
<dbReference type="InterPro" id="IPR020588">
    <property type="entry name" value="RecA_ATP-bd"/>
</dbReference>
<dbReference type="PROSITE" id="PS50162">
    <property type="entry name" value="RECA_2"/>
    <property type="match status" value="1"/>
</dbReference>
<keyword evidence="9 12" id="KW-0238">DNA-binding</keyword>
<keyword evidence="4 14" id="KW-0863">Zinc-finger</keyword>
<evidence type="ECO:0000313" key="17">
    <source>
        <dbReference type="Proteomes" id="UP000637423"/>
    </source>
</evidence>
<dbReference type="CDD" id="cd01121">
    <property type="entry name" value="RadA_SMS_N"/>
    <property type="match status" value="1"/>
</dbReference>
<comment type="caution">
    <text evidence="16">The sequence shown here is derived from an EMBL/GenBank/DDBJ whole genome shotgun (WGS) entry which is preliminary data.</text>
</comment>
<dbReference type="GO" id="GO:0005524">
    <property type="term" value="F:ATP binding"/>
    <property type="evidence" value="ECO:0007669"/>
    <property type="project" value="UniProtKB-UniRule"/>
</dbReference>
<dbReference type="HAMAP" id="MF_01498">
    <property type="entry name" value="RadA_bact"/>
    <property type="match status" value="1"/>
</dbReference>
<dbReference type="SUPFAM" id="SSF52540">
    <property type="entry name" value="P-loop containing nucleoside triphosphate hydrolases"/>
    <property type="match status" value="1"/>
</dbReference>
<dbReference type="InterPro" id="IPR014721">
    <property type="entry name" value="Ribsml_uS5_D2-typ_fold_subgr"/>
</dbReference>